<feature type="region of interest" description="Disordered" evidence="1">
    <location>
        <begin position="67"/>
        <end position="102"/>
    </location>
</feature>
<accession>A0A8H7Y1R8</accession>
<reference evidence="2" key="1">
    <citation type="submission" date="2021-02" db="EMBL/GenBank/DDBJ databases">
        <title>Psilocybe cubensis genome.</title>
        <authorList>
            <person name="Mckernan K.J."/>
            <person name="Crawford S."/>
            <person name="Trippe A."/>
            <person name="Kane L.T."/>
            <person name="Mclaughlin S."/>
        </authorList>
    </citation>
    <scope>NUCLEOTIDE SEQUENCE [LARGE SCALE GENOMIC DNA]</scope>
    <source>
        <strain evidence="2">MGC-MH-2018</strain>
    </source>
</reference>
<proteinExistence type="predicted"/>
<evidence type="ECO:0000256" key="1">
    <source>
        <dbReference type="SAM" id="MobiDB-lite"/>
    </source>
</evidence>
<protein>
    <submittedName>
        <fullName evidence="2">Uncharacterized protein</fullName>
    </submittedName>
</protein>
<sequence>MSVSVDDLVSCLSSNHIGQEANDIAVLQAQLAQTLFRDSSALDIQHEPQTPCSPRGRKLKVRACTTPTARTPSVSSNQGWGMAIDTSRSRRNSVSSSSLENLEEDEKMVEDLLIPATSLSDSLSDSHMGSVFLTYQDSQSSQANTNVEVFLPGYTSHNNFSDPFPSSPTTSLFTATDPFYLAQLESLNSPAAHPRSVFAQSACLNANSPFALSLQSDQPCLSTQSSGLAGNHPSMTFGAF</sequence>
<dbReference type="AlphaFoldDB" id="A0A8H7Y1R8"/>
<evidence type="ECO:0000313" key="2">
    <source>
        <dbReference type="EMBL" id="KAG5169575.1"/>
    </source>
</evidence>
<comment type="caution">
    <text evidence="2">The sequence shown here is derived from an EMBL/GenBank/DDBJ whole genome shotgun (WGS) entry which is preliminary data.</text>
</comment>
<dbReference type="EMBL" id="JAFIQS010000005">
    <property type="protein sequence ID" value="KAG5169575.1"/>
    <property type="molecule type" value="Genomic_DNA"/>
</dbReference>
<dbReference type="OrthoDB" id="3262664at2759"/>
<organism evidence="2">
    <name type="scientific">Psilocybe cubensis</name>
    <name type="common">Psychedelic mushroom</name>
    <name type="synonym">Stropharia cubensis</name>
    <dbReference type="NCBI Taxonomy" id="181762"/>
    <lineage>
        <taxon>Eukaryota</taxon>
        <taxon>Fungi</taxon>
        <taxon>Dikarya</taxon>
        <taxon>Basidiomycota</taxon>
        <taxon>Agaricomycotina</taxon>
        <taxon>Agaricomycetes</taxon>
        <taxon>Agaricomycetidae</taxon>
        <taxon>Agaricales</taxon>
        <taxon>Agaricineae</taxon>
        <taxon>Strophariaceae</taxon>
        <taxon>Psilocybe</taxon>
    </lineage>
</organism>
<feature type="compositionally biased region" description="Polar residues" evidence="1">
    <location>
        <begin position="67"/>
        <end position="79"/>
    </location>
</feature>
<name>A0A8H7Y1R8_PSICU</name>
<gene>
    <name evidence="2" type="ORF">JR316_006131</name>
</gene>